<proteinExistence type="predicted"/>
<dbReference type="EMBL" id="BATC01000031">
    <property type="protein sequence ID" value="GAD59586.1"/>
    <property type="molecule type" value="Genomic_DNA"/>
</dbReference>
<evidence type="ECO:0000313" key="2">
    <source>
        <dbReference type="EMBL" id="GAD59586.1"/>
    </source>
</evidence>
<feature type="transmembrane region" description="Helical" evidence="1">
    <location>
        <begin position="79"/>
        <end position="101"/>
    </location>
</feature>
<keyword evidence="3" id="KW-1185">Reference proteome</keyword>
<accession>A0A8E0NC27</accession>
<organism evidence="2 3">
    <name type="scientific">Brevundimonas abyssalis TAR-001</name>
    <dbReference type="NCBI Taxonomy" id="1391729"/>
    <lineage>
        <taxon>Bacteria</taxon>
        <taxon>Pseudomonadati</taxon>
        <taxon>Pseudomonadota</taxon>
        <taxon>Alphaproteobacteria</taxon>
        <taxon>Caulobacterales</taxon>
        <taxon>Caulobacteraceae</taxon>
        <taxon>Brevundimonas</taxon>
    </lineage>
</organism>
<gene>
    <name evidence="2" type="ORF">MBEBAB_1836</name>
</gene>
<dbReference type="InterPro" id="IPR036259">
    <property type="entry name" value="MFS_trans_sf"/>
</dbReference>
<evidence type="ECO:0000313" key="3">
    <source>
        <dbReference type="Proteomes" id="UP000016569"/>
    </source>
</evidence>
<dbReference type="SUPFAM" id="SSF103473">
    <property type="entry name" value="MFS general substrate transporter"/>
    <property type="match status" value="1"/>
</dbReference>
<comment type="caution">
    <text evidence="2">The sequence shown here is derived from an EMBL/GenBank/DDBJ whole genome shotgun (WGS) entry which is preliminary data.</text>
</comment>
<sequence>MASGDQAVLVLPGLFLLTAGGGAAALTALGGLAPITRPDMHGSVVSVYLAVCAVAGTGLGPVLTGLISDTFFPHAEGLARALFLTIAIAGALAIVLSLAGAEGWRRLATKSQNSH</sequence>
<dbReference type="Proteomes" id="UP000016569">
    <property type="component" value="Unassembled WGS sequence"/>
</dbReference>
<name>A0A8E0NC27_9CAUL</name>
<keyword evidence="1" id="KW-0472">Membrane</keyword>
<reference evidence="3" key="1">
    <citation type="journal article" date="2013" name="Genome Announc.">
        <title>Draft Genome Sequence of the Dimorphic Prosthecate Bacterium Brevundimonas abyssalis TAR-001T.</title>
        <authorList>
            <person name="Tsubouchi T."/>
            <person name="Nishi S."/>
            <person name="Usui K."/>
            <person name="Shimane Y."/>
            <person name="Takaki Y."/>
            <person name="Maruyama T."/>
            <person name="Hatada Y."/>
        </authorList>
    </citation>
    <scope>NUCLEOTIDE SEQUENCE [LARGE SCALE GENOMIC DNA]</scope>
    <source>
        <strain evidence="3">TAR-001</strain>
    </source>
</reference>
<dbReference type="AlphaFoldDB" id="A0A8E0NC27"/>
<keyword evidence="1" id="KW-0812">Transmembrane</keyword>
<protein>
    <submittedName>
        <fullName evidence="2">Uncharacterized protein</fullName>
    </submittedName>
</protein>
<evidence type="ECO:0000256" key="1">
    <source>
        <dbReference type="SAM" id="Phobius"/>
    </source>
</evidence>
<feature type="transmembrane region" description="Helical" evidence="1">
    <location>
        <begin position="47"/>
        <end position="67"/>
    </location>
</feature>
<keyword evidence="1" id="KW-1133">Transmembrane helix</keyword>